<dbReference type="CDD" id="cd05466">
    <property type="entry name" value="PBP2_LTTR_substrate"/>
    <property type="match status" value="1"/>
</dbReference>
<evidence type="ECO:0000256" key="4">
    <source>
        <dbReference type="ARBA" id="ARBA00023163"/>
    </source>
</evidence>
<dbReference type="Proteomes" id="UP000273977">
    <property type="component" value="Unassembled WGS sequence"/>
</dbReference>
<reference evidence="6 7" key="1">
    <citation type="submission" date="2018-11" db="EMBL/GenBank/DDBJ databases">
        <title>Aerococcus sp. SJQ22, whole genome shotgun sequence.</title>
        <authorList>
            <person name="Sun L."/>
            <person name="Gao X."/>
            <person name="Chen W."/>
            <person name="Huang K."/>
        </authorList>
    </citation>
    <scope>NUCLEOTIDE SEQUENCE [LARGE SCALE GENOMIC DNA]</scope>
    <source>
        <strain evidence="6 7">SJQ22</strain>
    </source>
</reference>
<keyword evidence="2" id="KW-0805">Transcription regulation</keyword>
<keyword evidence="4" id="KW-0804">Transcription</keyword>
<dbReference type="PROSITE" id="PS50931">
    <property type="entry name" value="HTH_LYSR"/>
    <property type="match status" value="1"/>
</dbReference>
<dbReference type="GO" id="GO:0005829">
    <property type="term" value="C:cytosol"/>
    <property type="evidence" value="ECO:0007669"/>
    <property type="project" value="TreeGrafter"/>
</dbReference>
<keyword evidence="7" id="KW-1185">Reference proteome</keyword>
<dbReference type="SUPFAM" id="SSF46785">
    <property type="entry name" value="Winged helix' DNA-binding domain"/>
    <property type="match status" value="1"/>
</dbReference>
<keyword evidence="3" id="KW-0238">DNA-binding</keyword>
<dbReference type="Pfam" id="PF03466">
    <property type="entry name" value="LysR_substrate"/>
    <property type="match status" value="1"/>
</dbReference>
<name>A0A3N4GHQ4_9LACT</name>
<dbReference type="OrthoDB" id="9803735at2"/>
<organism evidence="6 7">
    <name type="scientific">Aerococcus agrisoli</name>
    <dbReference type="NCBI Taxonomy" id="2487350"/>
    <lineage>
        <taxon>Bacteria</taxon>
        <taxon>Bacillati</taxon>
        <taxon>Bacillota</taxon>
        <taxon>Bacilli</taxon>
        <taxon>Lactobacillales</taxon>
        <taxon>Aerococcaceae</taxon>
        <taxon>Aerococcus</taxon>
    </lineage>
</organism>
<proteinExistence type="inferred from homology"/>
<protein>
    <submittedName>
        <fullName evidence="6">LysR family transcriptional regulator</fullName>
    </submittedName>
</protein>
<comment type="caution">
    <text evidence="6">The sequence shown here is derived from an EMBL/GenBank/DDBJ whole genome shotgun (WGS) entry which is preliminary data.</text>
</comment>
<dbReference type="InterPro" id="IPR036390">
    <property type="entry name" value="WH_DNA-bd_sf"/>
</dbReference>
<evidence type="ECO:0000313" key="6">
    <source>
        <dbReference type="EMBL" id="RPA60957.1"/>
    </source>
</evidence>
<dbReference type="InterPro" id="IPR036388">
    <property type="entry name" value="WH-like_DNA-bd_sf"/>
</dbReference>
<evidence type="ECO:0000313" key="7">
    <source>
        <dbReference type="Proteomes" id="UP000273977"/>
    </source>
</evidence>
<dbReference type="EMBL" id="RKMG01000006">
    <property type="protein sequence ID" value="RPA60957.1"/>
    <property type="molecule type" value="Genomic_DNA"/>
</dbReference>
<evidence type="ECO:0000256" key="3">
    <source>
        <dbReference type="ARBA" id="ARBA00023125"/>
    </source>
</evidence>
<dbReference type="Gene3D" id="3.40.190.290">
    <property type="match status" value="1"/>
</dbReference>
<evidence type="ECO:0000256" key="2">
    <source>
        <dbReference type="ARBA" id="ARBA00023015"/>
    </source>
</evidence>
<dbReference type="FunFam" id="1.10.10.10:FF:000001">
    <property type="entry name" value="LysR family transcriptional regulator"/>
    <property type="match status" value="1"/>
</dbReference>
<dbReference type="PANTHER" id="PTHR30419">
    <property type="entry name" value="HTH-TYPE TRANSCRIPTIONAL REGULATOR YBHD"/>
    <property type="match status" value="1"/>
</dbReference>
<dbReference type="InterPro" id="IPR005119">
    <property type="entry name" value="LysR_subst-bd"/>
</dbReference>
<dbReference type="InterPro" id="IPR000847">
    <property type="entry name" value="LysR_HTH_N"/>
</dbReference>
<accession>A0A3N4GHQ4</accession>
<gene>
    <name evidence="6" type="ORF">EF384_02785</name>
</gene>
<comment type="similarity">
    <text evidence="1">Belongs to the LysR transcriptional regulatory family.</text>
</comment>
<dbReference type="GO" id="GO:0003677">
    <property type="term" value="F:DNA binding"/>
    <property type="evidence" value="ECO:0007669"/>
    <property type="project" value="UniProtKB-KW"/>
</dbReference>
<dbReference type="Gene3D" id="1.10.10.10">
    <property type="entry name" value="Winged helix-like DNA-binding domain superfamily/Winged helix DNA-binding domain"/>
    <property type="match status" value="1"/>
</dbReference>
<dbReference type="GO" id="GO:0003700">
    <property type="term" value="F:DNA-binding transcription factor activity"/>
    <property type="evidence" value="ECO:0007669"/>
    <property type="project" value="InterPro"/>
</dbReference>
<feature type="domain" description="HTH lysR-type" evidence="5">
    <location>
        <begin position="1"/>
        <end position="58"/>
    </location>
</feature>
<sequence length="297" mass="34726">MYIEKLKYFIDLYECGNFTETARKNFISQASVSQYITALENEFQTSLFNRHVTPIQPTEQGKYFYEQAQILLHQYQNMQQKMADFSTNTLPTLKLAYTSYEDLSQLISFMSYLKEKESPLRFELVKISCKDVDYFVQNEVCDMALSFLDEFQSKDLSTFTITKGQYQAVVPKGHPLFENEVIALSDLYEYPLVLLSEERMGPNTFALMQERSQRDGYKAQIAKTIEDFESAFFYVIAENLIGFVTEEYDMSRYGDQLKKIPLASSNHTYEIVLGYRTDTQNPAIHYFIQELTSYHKI</sequence>
<evidence type="ECO:0000259" key="5">
    <source>
        <dbReference type="PROSITE" id="PS50931"/>
    </source>
</evidence>
<dbReference type="SUPFAM" id="SSF53850">
    <property type="entry name" value="Periplasmic binding protein-like II"/>
    <property type="match status" value="1"/>
</dbReference>
<dbReference type="AlphaFoldDB" id="A0A3N4GHQ4"/>
<evidence type="ECO:0000256" key="1">
    <source>
        <dbReference type="ARBA" id="ARBA00009437"/>
    </source>
</evidence>
<dbReference type="RefSeq" id="WP_123779471.1">
    <property type="nucleotide sequence ID" value="NZ_RKMG01000006.1"/>
</dbReference>
<dbReference type="PANTHER" id="PTHR30419:SF8">
    <property type="entry name" value="NITROGEN ASSIMILATION TRANSCRIPTIONAL ACTIVATOR-RELATED"/>
    <property type="match status" value="1"/>
</dbReference>
<dbReference type="Pfam" id="PF00126">
    <property type="entry name" value="HTH_1"/>
    <property type="match status" value="1"/>
</dbReference>
<dbReference type="InterPro" id="IPR050950">
    <property type="entry name" value="HTH-type_LysR_regulators"/>
</dbReference>